<keyword evidence="3" id="KW-1185">Reference proteome</keyword>
<dbReference type="PANTHER" id="PTHR14918:SF3">
    <property type="entry name" value="KICSTOR COMPLEX PROTEIN SZT2"/>
    <property type="match status" value="1"/>
</dbReference>
<organism evidence="2 3">
    <name type="scientific">Gambusia affinis</name>
    <name type="common">Western mosquitofish</name>
    <name type="synonym">Heterandria affinis</name>
    <dbReference type="NCBI Taxonomy" id="33528"/>
    <lineage>
        <taxon>Eukaryota</taxon>
        <taxon>Metazoa</taxon>
        <taxon>Chordata</taxon>
        <taxon>Craniata</taxon>
        <taxon>Vertebrata</taxon>
        <taxon>Euteleostomi</taxon>
        <taxon>Actinopterygii</taxon>
        <taxon>Neopterygii</taxon>
        <taxon>Teleostei</taxon>
        <taxon>Neoteleostei</taxon>
        <taxon>Acanthomorphata</taxon>
        <taxon>Ovalentaria</taxon>
        <taxon>Atherinomorphae</taxon>
        <taxon>Cyprinodontiformes</taxon>
        <taxon>Poeciliidae</taxon>
        <taxon>Poeciliinae</taxon>
        <taxon>Gambusia</taxon>
    </lineage>
</organism>
<dbReference type="InterPro" id="IPR033228">
    <property type="entry name" value="SZT2"/>
</dbReference>
<sequence>DDSTGEMIFDEVFHALSKCLSGLAQPFKVPGTDQLFKPKIFITILVYSSIIGLSSHQVLIQGCQLDKANLKEFLHQIHQQLRSLESNTAEVLHQQQQQFVEPGQSLNHHNNNLEEQPHRKQGMSMVSADMGLVSMVRQGILALQLLPSNSSAGIIIITDGVTSVPDVAVCETLLNQLRSGTIACSFVQLNLKALEFFLFIRLLLILILCFLCLGFTEEAHPRANSKAQRQSILPNRQLKDLVQHGFLFRGEQEQQSFSTLLVPSCAAYPVDVGVCVLWAVKLQHPIDSREVQASRSNICGK</sequence>
<protein>
    <submittedName>
        <fullName evidence="2">Uncharacterized protein</fullName>
    </submittedName>
</protein>
<evidence type="ECO:0000313" key="3">
    <source>
        <dbReference type="Proteomes" id="UP000250572"/>
    </source>
</evidence>
<proteinExistence type="predicted"/>
<feature type="transmembrane region" description="Helical" evidence="1">
    <location>
        <begin position="196"/>
        <end position="216"/>
    </location>
</feature>
<gene>
    <name evidence="2" type="ORF">CCH79_00019486</name>
</gene>
<keyword evidence="1" id="KW-0812">Transmembrane</keyword>
<dbReference type="EMBL" id="NHOQ01001024">
    <property type="protein sequence ID" value="PWA27294.1"/>
    <property type="molecule type" value="Genomic_DNA"/>
</dbReference>
<accession>A0A315VWL9</accession>
<dbReference type="AlphaFoldDB" id="A0A315VWL9"/>
<dbReference type="PANTHER" id="PTHR14918">
    <property type="entry name" value="KICSTOR COMPLEX PROTEIN SZT2"/>
    <property type="match status" value="1"/>
</dbReference>
<keyword evidence="1" id="KW-0472">Membrane</keyword>
<comment type="caution">
    <text evidence="2">The sequence shown here is derived from an EMBL/GenBank/DDBJ whole genome shotgun (WGS) entry which is preliminary data.</text>
</comment>
<keyword evidence="1" id="KW-1133">Transmembrane helix</keyword>
<feature type="non-terminal residue" evidence="2">
    <location>
        <position position="1"/>
    </location>
</feature>
<name>A0A315VWL9_GAMAF</name>
<evidence type="ECO:0000256" key="1">
    <source>
        <dbReference type="SAM" id="Phobius"/>
    </source>
</evidence>
<dbReference type="GO" id="GO:0005777">
    <property type="term" value="C:peroxisome"/>
    <property type="evidence" value="ECO:0007669"/>
    <property type="project" value="InterPro"/>
</dbReference>
<evidence type="ECO:0000313" key="2">
    <source>
        <dbReference type="EMBL" id="PWA27294.1"/>
    </source>
</evidence>
<reference evidence="2 3" key="1">
    <citation type="journal article" date="2018" name="G3 (Bethesda)">
        <title>A High-Quality Reference Genome for the Invasive Mosquitofish Gambusia affinis Using a Chicago Library.</title>
        <authorList>
            <person name="Hoffberg S.L."/>
            <person name="Troendle N.J."/>
            <person name="Glenn T.C."/>
            <person name="Mahmud O."/>
            <person name="Louha S."/>
            <person name="Chalopin D."/>
            <person name="Bennetzen J.L."/>
            <person name="Mauricio R."/>
        </authorList>
    </citation>
    <scope>NUCLEOTIDE SEQUENCE [LARGE SCALE GENOMIC DNA]</scope>
    <source>
        <strain evidence="2">NE01/NJP1002.9</strain>
        <tissue evidence="2">Muscle</tissue>
    </source>
</reference>
<dbReference type="Proteomes" id="UP000250572">
    <property type="component" value="Unassembled WGS sequence"/>
</dbReference>